<evidence type="ECO:0000256" key="4">
    <source>
        <dbReference type="ARBA" id="ARBA00022723"/>
    </source>
</evidence>
<sequence length="289" mass="31718">MNIDLESYLDRKRNRLEKALDYYLSGEDSPVFEAMRYAVLGGGKRFRPLLLLATGEHFGATEELLLPYACAVEFIHNYSLIHDDLPSMDDDDFRRGRPSCHKKFGEALALLAGDGLLTLAFEILATAPAPANDQGLKARVAAEMAMAAGPRGMIAGQWLDINFNPDNRDQAAYQEMASRKTAGLIRVSVVSGARLAGAPEVAIQGLEKFGIYLGLAFQLRDDFQDLGQDQATGKAIRPNLARILGRTASLELLETWLGKAQRALEDNGIDSDILTFFIKQLQPGRESST</sequence>
<dbReference type="PANTHER" id="PTHR43281">
    <property type="entry name" value="FARNESYL DIPHOSPHATE SYNTHASE"/>
    <property type="match status" value="1"/>
</dbReference>
<comment type="similarity">
    <text evidence="2 7">Belongs to the FPP/GGPP synthase family.</text>
</comment>
<dbReference type="PROSITE" id="PS00723">
    <property type="entry name" value="POLYPRENYL_SYNTHASE_1"/>
    <property type="match status" value="1"/>
</dbReference>
<protein>
    <submittedName>
        <fullName evidence="8">Octaprenyl diphosphate synthase</fullName>
    </submittedName>
</protein>
<dbReference type="GO" id="GO:0004659">
    <property type="term" value="F:prenyltransferase activity"/>
    <property type="evidence" value="ECO:0007669"/>
    <property type="project" value="InterPro"/>
</dbReference>
<evidence type="ECO:0000256" key="5">
    <source>
        <dbReference type="ARBA" id="ARBA00022842"/>
    </source>
</evidence>
<evidence type="ECO:0000256" key="2">
    <source>
        <dbReference type="ARBA" id="ARBA00006706"/>
    </source>
</evidence>
<dbReference type="SFLD" id="SFLDS00005">
    <property type="entry name" value="Isoprenoid_Synthase_Type_I"/>
    <property type="match status" value="1"/>
</dbReference>
<organism evidence="8 9">
    <name type="scientific">Candidatus Saccharicenans subterraneus</name>
    <dbReference type="NCBI Taxonomy" id="2508984"/>
    <lineage>
        <taxon>Bacteria</taxon>
        <taxon>Candidatus Aminicenantota</taxon>
        <taxon>Candidatus Aminicenantia</taxon>
        <taxon>Candidatus Aminicenantales</taxon>
        <taxon>Candidatus Saccharicenantaceae</taxon>
        <taxon>Candidatus Saccharicenans</taxon>
    </lineage>
</organism>
<keyword evidence="3 7" id="KW-0808">Transferase</keyword>
<dbReference type="AlphaFoldDB" id="A0A3E2BQF0"/>
<dbReference type="EMBL" id="QUAH01000001">
    <property type="protein sequence ID" value="RFT16934.1"/>
    <property type="molecule type" value="Genomic_DNA"/>
</dbReference>
<evidence type="ECO:0000256" key="3">
    <source>
        <dbReference type="ARBA" id="ARBA00022679"/>
    </source>
</evidence>
<reference evidence="8 9" key="1">
    <citation type="submission" date="2018-08" db="EMBL/GenBank/DDBJ databases">
        <title>Genome analysis of the thermophilic bacterium of the candidate phylum Aminicenantes from deep subsurface aquifer revealed its physiology and ecological role.</title>
        <authorList>
            <person name="Kadnikov V.V."/>
            <person name="Mardanov A.V."/>
            <person name="Beletsky A.V."/>
            <person name="Karnachuk O.V."/>
            <person name="Ravin N.V."/>
        </authorList>
    </citation>
    <scope>NUCLEOTIDE SEQUENCE [LARGE SCALE GENOMIC DNA]</scope>
    <source>
        <strain evidence="8">BY38</strain>
    </source>
</reference>
<keyword evidence="5" id="KW-0460">Magnesium</keyword>
<dbReference type="Proteomes" id="UP000257323">
    <property type="component" value="Unassembled WGS sequence"/>
</dbReference>
<evidence type="ECO:0000256" key="1">
    <source>
        <dbReference type="ARBA" id="ARBA00001946"/>
    </source>
</evidence>
<evidence type="ECO:0000313" key="9">
    <source>
        <dbReference type="Proteomes" id="UP000257323"/>
    </source>
</evidence>
<dbReference type="Pfam" id="PF00348">
    <property type="entry name" value="polyprenyl_synt"/>
    <property type="match status" value="1"/>
</dbReference>
<dbReference type="FunFam" id="1.10.600.10:FF:000001">
    <property type="entry name" value="Geranylgeranyl diphosphate synthase"/>
    <property type="match status" value="1"/>
</dbReference>
<keyword evidence="6" id="KW-0414">Isoprene biosynthesis</keyword>
<comment type="caution">
    <text evidence="8">The sequence shown here is derived from an EMBL/GenBank/DDBJ whole genome shotgun (WGS) entry which is preliminary data.</text>
</comment>
<dbReference type="InterPro" id="IPR033749">
    <property type="entry name" value="Polyprenyl_synt_CS"/>
</dbReference>
<dbReference type="PANTHER" id="PTHR43281:SF1">
    <property type="entry name" value="FARNESYL DIPHOSPHATE SYNTHASE"/>
    <property type="match status" value="1"/>
</dbReference>
<name>A0A3E2BQF0_9BACT</name>
<evidence type="ECO:0000313" key="8">
    <source>
        <dbReference type="EMBL" id="RFT16934.1"/>
    </source>
</evidence>
<proteinExistence type="inferred from homology"/>
<dbReference type="InterPro" id="IPR008949">
    <property type="entry name" value="Isoprenoid_synthase_dom_sf"/>
</dbReference>
<evidence type="ECO:0000256" key="6">
    <source>
        <dbReference type="ARBA" id="ARBA00023229"/>
    </source>
</evidence>
<dbReference type="SFLD" id="SFLDG01017">
    <property type="entry name" value="Polyprenyl_Transferase_Like"/>
    <property type="match status" value="1"/>
</dbReference>
<dbReference type="GO" id="GO:0016114">
    <property type="term" value="P:terpenoid biosynthetic process"/>
    <property type="evidence" value="ECO:0007669"/>
    <property type="project" value="UniProtKB-ARBA"/>
</dbReference>
<dbReference type="SUPFAM" id="SSF48576">
    <property type="entry name" value="Terpenoid synthases"/>
    <property type="match status" value="1"/>
</dbReference>
<dbReference type="GO" id="GO:0046872">
    <property type="term" value="F:metal ion binding"/>
    <property type="evidence" value="ECO:0007669"/>
    <property type="project" value="UniProtKB-KW"/>
</dbReference>
<dbReference type="Gene3D" id="1.10.600.10">
    <property type="entry name" value="Farnesyl Diphosphate Synthase"/>
    <property type="match status" value="1"/>
</dbReference>
<accession>A0A3E2BQF0</accession>
<evidence type="ECO:0000256" key="7">
    <source>
        <dbReference type="RuleBase" id="RU004466"/>
    </source>
</evidence>
<dbReference type="PROSITE" id="PS00444">
    <property type="entry name" value="POLYPRENYL_SYNTHASE_2"/>
    <property type="match status" value="1"/>
</dbReference>
<gene>
    <name evidence="8" type="ORF">OP8BY_0876</name>
</gene>
<comment type="cofactor">
    <cofactor evidence="1">
        <name>Mg(2+)</name>
        <dbReference type="ChEBI" id="CHEBI:18420"/>
    </cofactor>
</comment>
<dbReference type="InterPro" id="IPR000092">
    <property type="entry name" value="Polyprenyl_synt"/>
</dbReference>
<keyword evidence="4" id="KW-0479">Metal-binding</keyword>